<dbReference type="EMBL" id="FUZU01000001">
    <property type="protein sequence ID" value="SKC66002.1"/>
    <property type="molecule type" value="Genomic_DNA"/>
</dbReference>
<keyword evidence="1" id="KW-0812">Transmembrane</keyword>
<accession>A0A1T5KQI1</accession>
<protein>
    <submittedName>
        <fullName evidence="2">Uncharacterized protein</fullName>
    </submittedName>
</protein>
<evidence type="ECO:0000256" key="1">
    <source>
        <dbReference type="SAM" id="Phobius"/>
    </source>
</evidence>
<dbReference type="AlphaFoldDB" id="A0A1T5KQI1"/>
<name>A0A1T5KQI1_9BACT</name>
<dbReference type="STRING" id="688867.SAMN05660236_2483"/>
<reference evidence="2 3" key="1">
    <citation type="submission" date="2017-02" db="EMBL/GenBank/DDBJ databases">
        <authorList>
            <person name="Peterson S.W."/>
        </authorList>
    </citation>
    <scope>NUCLEOTIDE SEQUENCE [LARGE SCALE GENOMIC DNA]</scope>
    <source>
        <strain evidence="2 3">DSM 25262</strain>
    </source>
</reference>
<proteinExistence type="predicted"/>
<dbReference type="Proteomes" id="UP000190961">
    <property type="component" value="Unassembled WGS sequence"/>
</dbReference>
<evidence type="ECO:0000313" key="3">
    <source>
        <dbReference type="Proteomes" id="UP000190961"/>
    </source>
</evidence>
<keyword evidence="3" id="KW-1185">Reference proteome</keyword>
<keyword evidence="1" id="KW-1133">Transmembrane helix</keyword>
<gene>
    <name evidence="2" type="ORF">SAMN05660236_2483</name>
</gene>
<feature type="transmembrane region" description="Helical" evidence="1">
    <location>
        <begin position="33"/>
        <end position="51"/>
    </location>
</feature>
<keyword evidence="1" id="KW-0472">Membrane</keyword>
<feature type="transmembrane region" description="Helical" evidence="1">
    <location>
        <begin position="6"/>
        <end position="26"/>
    </location>
</feature>
<feature type="transmembrane region" description="Helical" evidence="1">
    <location>
        <begin position="101"/>
        <end position="125"/>
    </location>
</feature>
<organism evidence="2 3">
    <name type="scientific">Ohtaekwangia koreensis</name>
    <dbReference type="NCBI Taxonomy" id="688867"/>
    <lineage>
        <taxon>Bacteria</taxon>
        <taxon>Pseudomonadati</taxon>
        <taxon>Bacteroidota</taxon>
        <taxon>Cytophagia</taxon>
        <taxon>Cytophagales</taxon>
        <taxon>Fulvivirgaceae</taxon>
        <taxon>Ohtaekwangia</taxon>
    </lineage>
</organism>
<dbReference type="OrthoDB" id="962534at2"/>
<evidence type="ECO:0000313" key="2">
    <source>
        <dbReference type="EMBL" id="SKC66002.1"/>
    </source>
</evidence>
<sequence length="126" mass="13766">MNYQALLLIFYGTFLITCGLVAVVFIGMKAKTALMSGGTSGVISFLIAYLLSIHTKGAPWAGIFLSLALFCVFSWRSTKTLFRIFEIQASPIHDELKGKGIAFLIISLMAVVSVFVFALQVVNFFA</sequence>
<feature type="transmembrane region" description="Helical" evidence="1">
    <location>
        <begin position="57"/>
        <end position="75"/>
    </location>
</feature>